<organism evidence="2 3">
    <name type="scientific">Actinidia rufa</name>
    <dbReference type="NCBI Taxonomy" id="165716"/>
    <lineage>
        <taxon>Eukaryota</taxon>
        <taxon>Viridiplantae</taxon>
        <taxon>Streptophyta</taxon>
        <taxon>Embryophyta</taxon>
        <taxon>Tracheophyta</taxon>
        <taxon>Spermatophyta</taxon>
        <taxon>Magnoliopsida</taxon>
        <taxon>eudicotyledons</taxon>
        <taxon>Gunneridae</taxon>
        <taxon>Pentapetalae</taxon>
        <taxon>asterids</taxon>
        <taxon>Ericales</taxon>
        <taxon>Actinidiaceae</taxon>
        <taxon>Actinidia</taxon>
    </lineage>
</organism>
<evidence type="ECO:0000313" key="2">
    <source>
        <dbReference type="EMBL" id="GFZ15213.1"/>
    </source>
</evidence>
<proteinExistence type="predicted"/>
<evidence type="ECO:0000313" key="3">
    <source>
        <dbReference type="Proteomes" id="UP000585474"/>
    </source>
</evidence>
<feature type="region of interest" description="Disordered" evidence="1">
    <location>
        <begin position="128"/>
        <end position="155"/>
    </location>
</feature>
<dbReference type="AlphaFoldDB" id="A0A7J0GWP0"/>
<feature type="compositionally biased region" description="Gly residues" evidence="1">
    <location>
        <begin position="128"/>
        <end position="139"/>
    </location>
</feature>
<keyword evidence="3" id="KW-1185">Reference proteome</keyword>
<gene>
    <name evidence="2" type="ORF">Acr_24g0014030</name>
</gene>
<comment type="caution">
    <text evidence="2">The sequence shown here is derived from an EMBL/GenBank/DDBJ whole genome shotgun (WGS) entry which is preliminary data.</text>
</comment>
<accession>A0A7J0GWP0</accession>
<name>A0A7J0GWP0_9ERIC</name>
<dbReference type="EMBL" id="BJWL01000024">
    <property type="protein sequence ID" value="GFZ15213.1"/>
    <property type="molecule type" value="Genomic_DNA"/>
</dbReference>
<evidence type="ECO:0000256" key="1">
    <source>
        <dbReference type="SAM" id="MobiDB-lite"/>
    </source>
</evidence>
<sequence>MLKLANTKGLKPTEYGALKDCLDQIEDSVNWLIQSAREIEQLGLGPRRRVLVACKQCGDVGQCSPGPNGHLRAGLFVSISPDTRHGPERLLELVDAVADVLDAVLDGGGGAGADALLAGELGGGGGGIAGGVEGDGEGGVAEPPGVGLDDGGVGGEGFGAEGRVGGVGAGGSDEGCVGFWGGGGGGGEWLGEV</sequence>
<reference evidence="2 3" key="1">
    <citation type="submission" date="2019-07" db="EMBL/GenBank/DDBJ databases">
        <title>De Novo Assembly of kiwifruit Actinidia rufa.</title>
        <authorList>
            <person name="Sugita-Konishi S."/>
            <person name="Sato K."/>
            <person name="Mori E."/>
            <person name="Abe Y."/>
            <person name="Kisaki G."/>
            <person name="Hamano K."/>
            <person name="Suezawa K."/>
            <person name="Otani M."/>
            <person name="Fukuda T."/>
            <person name="Manabe T."/>
            <person name="Gomi K."/>
            <person name="Tabuchi M."/>
            <person name="Akimitsu K."/>
            <person name="Kataoka I."/>
        </authorList>
    </citation>
    <scope>NUCLEOTIDE SEQUENCE [LARGE SCALE GENOMIC DNA]</scope>
    <source>
        <strain evidence="3">cv. Fuchu</strain>
    </source>
</reference>
<dbReference type="Proteomes" id="UP000585474">
    <property type="component" value="Unassembled WGS sequence"/>
</dbReference>
<protein>
    <submittedName>
        <fullName evidence="2">Uncharacterized protein</fullName>
    </submittedName>
</protein>